<evidence type="ECO:0000313" key="4">
    <source>
        <dbReference type="Proteomes" id="UP001165283"/>
    </source>
</evidence>
<proteinExistence type="predicted"/>
<keyword evidence="1" id="KW-1133">Transmembrane helix</keyword>
<evidence type="ECO:0000313" key="3">
    <source>
        <dbReference type="EMBL" id="MCO1653867.1"/>
    </source>
</evidence>
<dbReference type="Proteomes" id="UP001165283">
    <property type="component" value="Unassembled WGS sequence"/>
</dbReference>
<accession>A0ABT0ZT37</accession>
<evidence type="ECO:0008006" key="5">
    <source>
        <dbReference type="Google" id="ProtNLM"/>
    </source>
</evidence>
<evidence type="ECO:0000256" key="1">
    <source>
        <dbReference type="SAM" id="Phobius"/>
    </source>
</evidence>
<keyword evidence="1" id="KW-0812">Transmembrane</keyword>
<organism evidence="3 4">
    <name type="scientific">Pseudonocardia humida</name>
    <dbReference type="NCBI Taxonomy" id="2800819"/>
    <lineage>
        <taxon>Bacteria</taxon>
        <taxon>Bacillati</taxon>
        <taxon>Actinomycetota</taxon>
        <taxon>Actinomycetes</taxon>
        <taxon>Pseudonocardiales</taxon>
        <taxon>Pseudonocardiaceae</taxon>
        <taxon>Pseudonocardia</taxon>
    </lineage>
</organism>
<keyword evidence="4" id="KW-1185">Reference proteome</keyword>
<feature type="transmembrane region" description="Helical" evidence="1">
    <location>
        <begin position="300"/>
        <end position="322"/>
    </location>
</feature>
<dbReference type="EMBL" id="JAGSOV010000008">
    <property type="protein sequence ID" value="MCO1653867.1"/>
    <property type="molecule type" value="Genomic_DNA"/>
</dbReference>
<dbReference type="InterPro" id="IPR013783">
    <property type="entry name" value="Ig-like_fold"/>
</dbReference>
<evidence type="ECO:0000256" key="2">
    <source>
        <dbReference type="SAM" id="SignalP"/>
    </source>
</evidence>
<dbReference type="RefSeq" id="WP_252435475.1">
    <property type="nucleotide sequence ID" value="NZ_JAGSOV010000008.1"/>
</dbReference>
<name>A0ABT0ZT37_9PSEU</name>
<feature type="chain" id="PRO_5047332403" description="Peptidase" evidence="2">
    <location>
        <begin position="25"/>
        <end position="334"/>
    </location>
</feature>
<keyword evidence="1" id="KW-0472">Membrane</keyword>
<sequence>MRSFALIPVLVVAAIAAAAGPASAAPPAPDPGSVGVRLLDVPTVARDDPRARQYIVDHLAPGAVVNRRIMVSNTTREPMSIAIYPAAAVIEDGSFLGADGRTANELSTWTTLSSSTLDLAPGAEAEATVTVSVPADAAPGERYGAAWAEVRAPGDAGVVLVNRVGIRMYLSVGDGNAPASDFTVDSLTAGRDPDGRPVVTAQLHNTGGRALDMSGALALSGGPGALTAGPFPVQVGSTVAPGRSTTVTIAMDRQLPDGPWDAALTLRSGLLEESVDARIQFPAAPGLAAPVAVQDDGDGVVLLVGALILLVALLIVVVVVLLRRRRRETAREPR</sequence>
<comment type="caution">
    <text evidence="3">The sequence shown here is derived from an EMBL/GenBank/DDBJ whole genome shotgun (WGS) entry which is preliminary data.</text>
</comment>
<reference evidence="3" key="1">
    <citation type="submission" date="2021-04" db="EMBL/GenBank/DDBJ databases">
        <title>Pseudonocardia sp. nov., isolated from sandy soil of mangrove forest.</title>
        <authorList>
            <person name="Zan Z."/>
            <person name="Huang R."/>
            <person name="Liu W."/>
        </authorList>
    </citation>
    <scope>NUCLEOTIDE SEQUENCE</scope>
    <source>
        <strain evidence="3">S2-4</strain>
    </source>
</reference>
<gene>
    <name evidence="3" type="ORF">KDL28_02240</name>
</gene>
<feature type="signal peptide" evidence="2">
    <location>
        <begin position="1"/>
        <end position="24"/>
    </location>
</feature>
<dbReference type="Gene3D" id="2.60.40.10">
    <property type="entry name" value="Immunoglobulins"/>
    <property type="match status" value="1"/>
</dbReference>
<protein>
    <recommendedName>
        <fullName evidence="5">Peptidase</fullName>
    </recommendedName>
</protein>
<keyword evidence="2" id="KW-0732">Signal</keyword>